<dbReference type="PANTHER" id="PTHR11439">
    <property type="entry name" value="GAG-POL-RELATED RETROTRANSPOSON"/>
    <property type="match status" value="1"/>
</dbReference>
<accession>A0A1S3YRV0</accession>
<evidence type="ECO:0000313" key="2">
    <source>
        <dbReference type="RefSeq" id="XP_016454964.1"/>
    </source>
</evidence>
<name>A0A1S3YRV0_TOBAC</name>
<protein>
    <submittedName>
        <fullName evidence="2">Uncharacterized mitochondrial protein AtMg00810-like</fullName>
    </submittedName>
</protein>
<dbReference type="SUPFAM" id="SSF56672">
    <property type="entry name" value="DNA/RNA polymerases"/>
    <property type="match status" value="1"/>
</dbReference>
<dbReference type="AlphaFoldDB" id="A0A1S3YRV0"/>
<dbReference type="InterPro" id="IPR043502">
    <property type="entry name" value="DNA/RNA_pol_sf"/>
</dbReference>
<sequence>MVTVRSVISLAASTGWKVFQMDVNIAFLQGYVQSAYDHSLFTKKSGIDLVIILIYVDDLMITGNSSEMIDEVKRSLHKSFKLKDLGKVIYFLGIEIMRSHKGILLNQRKYTLELKSDLGLSGAKPASSPLEQNQKLTTIDYDKHVRLKGDEELTDIGGCQMLIGKLIYLTIIRHDICFAVQVLSQFMQHPKQSHLEAAMKVVKYIKGSPGKGILLKKGTLEEITAYCDSDWAACTNTKRLVTDYVIKLGESLIS</sequence>
<proteinExistence type="predicted"/>
<dbReference type="STRING" id="4097.A0A1S3YRV0"/>
<reference evidence="2" key="1">
    <citation type="submission" date="2025-08" db="UniProtKB">
        <authorList>
            <consortium name="RefSeq"/>
        </authorList>
    </citation>
    <scope>IDENTIFICATION</scope>
</reference>
<organism evidence="2">
    <name type="scientific">Nicotiana tabacum</name>
    <name type="common">Common tobacco</name>
    <dbReference type="NCBI Taxonomy" id="4097"/>
    <lineage>
        <taxon>Eukaryota</taxon>
        <taxon>Viridiplantae</taxon>
        <taxon>Streptophyta</taxon>
        <taxon>Embryophyta</taxon>
        <taxon>Tracheophyta</taxon>
        <taxon>Spermatophyta</taxon>
        <taxon>Magnoliopsida</taxon>
        <taxon>eudicotyledons</taxon>
        <taxon>Gunneridae</taxon>
        <taxon>Pentapetalae</taxon>
        <taxon>asterids</taxon>
        <taxon>lamiids</taxon>
        <taxon>Solanales</taxon>
        <taxon>Solanaceae</taxon>
        <taxon>Nicotianoideae</taxon>
        <taxon>Nicotianeae</taxon>
        <taxon>Nicotiana</taxon>
    </lineage>
</organism>
<dbReference type="KEGG" id="nta:107779129"/>
<dbReference type="InterPro" id="IPR013103">
    <property type="entry name" value="RVT_2"/>
</dbReference>
<dbReference type="Pfam" id="PF07727">
    <property type="entry name" value="RVT_2"/>
    <property type="match status" value="1"/>
</dbReference>
<dbReference type="PANTHER" id="PTHR11439:SF466">
    <property type="entry name" value="CCHC-TYPE DOMAIN-CONTAINING PROTEIN"/>
    <property type="match status" value="1"/>
</dbReference>
<dbReference type="RefSeq" id="XP_016454964.1">
    <property type="nucleotide sequence ID" value="XM_016599478.1"/>
</dbReference>
<evidence type="ECO:0000259" key="1">
    <source>
        <dbReference type="Pfam" id="PF07727"/>
    </source>
</evidence>
<gene>
    <name evidence="2" type="primary">LOC107779129</name>
</gene>
<dbReference type="PaxDb" id="4097-A0A1S3YRV0"/>
<feature type="domain" description="Reverse transcriptase Ty1/copia-type" evidence="1">
    <location>
        <begin position="32"/>
        <end position="131"/>
    </location>
</feature>